<dbReference type="KEGG" id="atp:ATR_1430"/>
<accession>A0AAD0QKF5</accession>
<keyword evidence="1" id="KW-0812">Transmembrane</keyword>
<reference evidence="2 4" key="2">
    <citation type="submission" date="2018-07" db="EMBL/GenBank/DDBJ databases">
        <title>Complete genome of the Arcobacter trophiarum type strain LMG 25534.</title>
        <authorList>
            <person name="Miller W.G."/>
            <person name="Yee E."/>
        </authorList>
    </citation>
    <scope>NUCLEOTIDE SEQUENCE [LARGE SCALE GENOMIC DNA]</scope>
    <source>
        <strain evidence="2 4">LMG 25534</strain>
    </source>
</reference>
<gene>
    <name evidence="2" type="ORF">ATR_1430</name>
    <name evidence="3" type="ORF">CRU87_05305</name>
</gene>
<dbReference type="RefSeq" id="WP_115428776.1">
    <property type="nucleotide sequence ID" value="NZ_CP031367.1"/>
</dbReference>
<organism evidence="2 4">
    <name type="scientific">Aliarcobacter trophiarum LMG 25534</name>
    <dbReference type="NCBI Taxonomy" id="1032241"/>
    <lineage>
        <taxon>Bacteria</taxon>
        <taxon>Pseudomonadati</taxon>
        <taxon>Campylobacterota</taxon>
        <taxon>Epsilonproteobacteria</taxon>
        <taxon>Campylobacterales</taxon>
        <taxon>Arcobacteraceae</taxon>
        <taxon>Aliarcobacter</taxon>
    </lineage>
</organism>
<reference evidence="3 5" key="1">
    <citation type="submission" date="2017-10" db="EMBL/GenBank/DDBJ databases">
        <title>Genomics of the genus Arcobacter.</title>
        <authorList>
            <person name="Perez-Cataluna A."/>
            <person name="Figueras M.J."/>
        </authorList>
    </citation>
    <scope>NUCLEOTIDE SEQUENCE [LARGE SCALE GENOMIC DNA]</scope>
    <source>
        <strain evidence="3 5">LMG 25534</strain>
    </source>
</reference>
<protein>
    <submittedName>
        <fullName evidence="2">Uncharacterized protein</fullName>
    </submittedName>
</protein>
<proteinExistence type="predicted"/>
<dbReference type="AlphaFoldDB" id="A0AAD0QKF5"/>
<dbReference type="Proteomes" id="UP000289132">
    <property type="component" value="Unassembled WGS sequence"/>
</dbReference>
<sequence length="377" mass="45593">MKVKRNIILSLSIILVIILSPAIFVFIVDPIQIYHSQISLNNSKIKYFKEQRYQNIGLINNFINRSDENYNTIIMGTSMSENFIPSKFEKLLNNGDKVLKLTMSGGRPLEQYTLIRKALETGKIKKVFWDIHSYYIYLNETQKDEKHNFPYELYSNNLFIQIGFYLFNEDYIRYSWDIFIGKVNWTKWSESLDTLYFWYDRDVKNKKFELYGNDNNLDKLNKNIIHRNINYEEIIHKNYEYPNIENYILSVIKEFPDIEFNVYFPPYSTWFYRNSKVEDVNRFLYGRIYLVSKLKEFNNLNIYAFDNIYEIVNNIYNYKDYGHYRASINDLIMTSMIKKENLLNEQNINEYLKNMINNINSYNQIYYKKLEISKGKQ</sequence>
<keyword evidence="5" id="KW-1185">Reference proteome</keyword>
<dbReference type="Proteomes" id="UP000254504">
    <property type="component" value="Chromosome"/>
</dbReference>
<keyword evidence="1" id="KW-1133">Transmembrane helix</keyword>
<keyword evidence="1" id="KW-0472">Membrane</keyword>
<dbReference type="EMBL" id="PDKD01000007">
    <property type="protein sequence ID" value="RXJ91435.1"/>
    <property type="molecule type" value="Genomic_DNA"/>
</dbReference>
<feature type="transmembrane region" description="Helical" evidence="1">
    <location>
        <begin position="7"/>
        <end position="28"/>
    </location>
</feature>
<dbReference type="EMBL" id="CP031367">
    <property type="protein sequence ID" value="AXK49285.1"/>
    <property type="molecule type" value="Genomic_DNA"/>
</dbReference>
<name>A0AAD0QKF5_9BACT</name>
<evidence type="ECO:0000256" key="1">
    <source>
        <dbReference type="SAM" id="Phobius"/>
    </source>
</evidence>
<evidence type="ECO:0000313" key="3">
    <source>
        <dbReference type="EMBL" id="RXJ91435.1"/>
    </source>
</evidence>
<evidence type="ECO:0000313" key="5">
    <source>
        <dbReference type="Proteomes" id="UP000289132"/>
    </source>
</evidence>
<evidence type="ECO:0000313" key="4">
    <source>
        <dbReference type="Proteomes" id="UP000254504"/>
    </source>
</evidence>
<evidence type="ECO:0000313" key="2">
    <source>
        <dbReference type="EMBL" id="AXK49285.1"/>
    </source>
</evidence>